<name>A0A517VEN9_9PLAN</name>
<dbReference type="Proteomes" id="UP000316855">
    <property type="component" value="Chromosome"/>
</dbReference>
<evidence type="ECO:0000313" key="2">
    <source>
        <dbReference type="Proteomes" id="UP000316855"/>
    </source>
</evidence>
<keyword evidence="2" id="KW-1185">Reference proteome</keyword>
<accession>A0A517VEN9</accession>
<dbReference type="AlphaFoldDB" id="A0A517VEN9"/>
<evidence type="ECO:0000313" key="1">
    <source>
        <dbReference type="EMBL" id="QDT91478.1"/>
    </source>
</evidence>
<dbReference type="InterPro" id="IPR025855">
    <property type="entry name" value="Replic_Relax"/>
</dbReference>
<gene>
    <name evidence="1" type="ORF">Pan161_31360</name>
</gene>
<evidence type="ECO:0008006" key="3">
    <source>
        <dbReference type="Google" id="ProtNLM"/>
    </source>
</evidence>
<dbReference type="KEGG" id="gax:Pan161_31360"/>
<organism evidence="1 2">
    <name type="scientific">Gimesia algae</name>
    <dbReference type="NCBI Taxonomy" id="2527971"/>
    <lineage>
        <taxon>Bacteria</taxon>
        <taxon>Pseudomonadati</taxon>
        <taxon>Planctomycetota</taxon>
        <taxon>Planctomycetia</taxon>
        <taxon>Planctomycetales</taxon>
        <taxon>Planctomycetaceae</taxon>
        <taxon>Gimesia</taxon>
    </lineage>
</organism>
<reference evidence="1 2" key="1">
    <citation type="submission" date="2019-02" db="EMBL/GenBank/DDBJ databases">
        <title>Deep-cultivation of Planctomycetes and their phenomic and genomic characterization uncovers novel biology.</title>
        <authorList>
            <person name="Wiegand S."/>
            <person name="Jogler M."/>
            <person name="Boedeker C."/>
            <person name="Pinto D."/>
            <person name="Vollmers J."/>
            <person name="Rivas-Marin E."/>
            <person name="Kohn T."/>
            <person name="Peeters S.H."/>
            <person name="Heuer A."/>
            <person name="Rast P."/>
            <person name="Oberbeckmann S."/>
            <person name="Bunk B."/>
            <person name="Jeske O."/>
            <person name="Meyerdierks A."/>
            <person name="Storesund J.E."/>
            <person name="Kallscheuer N."/>
            <person name="Luecker S."/>
            <person name="Lage O.M."/>
            <person name="Pohl T."/>
            <person name="Merkel B.J."/>
            <person name="Hornburger P."/>
            <person name="Mueller R.-W."/>
            <person name="Bruemmer F."/>
            <person name="Labrenz M."/>
            <person name="Spormann A.M."/>
            <person name="Op den Camp H."/>
            <person name="Overmann J."/>
            <person name="Amann R."/>
            <person name="Jetten M.S.M."/>
            <person name="Mascher T."/>
            <person name="Medema M.H."/>
            <person name="Devos D.P."/>
            <person name="Kaster A.-K."/>
            <person name="Ovreas L."/>
            <person name="Rohde M."/>
            <person name="Galperin M.Y."/>
            <person name="Jogler C."/>
        </authorList>
    </citation>
    <scope>NUCLEOTIDE SEQUENCE [LARGE SCALE GENOMIC DNA]</scope>
    <source>
        <strain evidence="1 2">Pan161</strain>
    </source>
</reference>
<proteinExistence type="predicted"/>
<dbReference type="Pfam" id="PF13814">
    <property type="entry name" value="Replic_Relax"/>
    <property type="match status" value="1"/>
</dbReference>
<dbReference type="EMBL" id="CP036343">
    <property type="protein sequence ID" value="QDT91478.1"/>
    <property type="molecule type" value="Genomic_DNA"/>
</dbReference>
<sequence length="273" mass="31391">MALTRCPLMAEEILKLSQTWSQPFTSLRRVQERMQDLSAASQLQAWRYATTGQGGARLYYKLTLTGYRTVMQDDQIEPPTKRFFREISPGRHRHQRALSQFIVQTYLAAHFRGIKVTDFHPENTFRIDCGERPLWPDARFTLTLPNGSQLSYCVELDNSTESVLSYKSADSILSKMQRYLLDLVVTPQPYRVLFPITGSADRLQHIVDLARQLTDGRSFSPFYVVLLDDYLADLDAFFRPCFHSPQNKNIPLLRSQARQFQIHSAVLATPVAL</sequence>
<protein>
    <recommendedName>
        <fullName evidence="3">Replication-relaxation</fullName>
    </recommendedName>
</protein>